<evidence type="ECO:0000256" key="1">
    <source>
        <dbReference type="ARBA" id="ARBA00000382"/>
    </source>
</evidence>
<sequence length="403" mass="43763">MRCFLIFPLRLLFCALLTGMDLHCQKAVLGDTANVGINYGMVADNLPPPTEVVELLKSISISKVKIYSTNRKVLRAFRNTGISFTVGIGNEDVASLISLESAMRWLHDNVLLYLPDTQISAIAVGNEAFSGNDTILMSNVLKAMQNIYVCLSNLGLSGKIHVSTPHSLAVLQNSYPPSAGSFLPELVQPFMKPLLSLLSISGSPFMINAYPFFAYKASPSTVNLEYALFLNREGMQDRSTGLLYYGMLDAQVDAIYSAMAGLGFNNVKVIVSETGWPSRGDADEAGANLKNAQIYNSNLIRRVASMKGTPLKPNVSLEAYVFALFNENMKPGPASERHYGLFMPDGMKSYDFGLDNPMSSTLYAANDVSASSNSLARYAAFWITPALYLLSSLSGNLIAASAF</sequence>
<reference evidence="10" key="1">
    <citation type="submission" date="2021-08" db="EMBL/GenBank/DDBJ databases">
        <title>WGS assembly of Ceratopteris richardii.</title>
        <authorList>
            <person name="Marchant D.B."/>
            <person name="Chen G."/>
            <person name="Jenkins J."/>
            <person name="Shu S."/>
            <person name="Leebens-Mack J."/>
            <person name="Grimwood J."/>
            <person name="Schmutz J."/>
            <person name="Soltis P."/>
            <person name="Soltis D."/>
            <person name="Chen Z.-H."/>
        </authorList>
    </citation>
    <scope>NUCLEOTIDE SEQUENCE</scope>
    <source>
        <strain evidence="10">Whitten #5841</strain>
        <tissue evidence="10">Leaf</tissue>
    </source>
</reference>
<dbReference type="Proteomes" id="UP000825935">
    <property type="component" value="Chromosome 13"/>
</dbReference>
<organism evidence="10 11">
    <name type="scientific">Ceratopteris richardii</name>
    <name type="common">Triangle waterfern</name>
    <dbReference type="NCBI Taxonomy" id="49495"/>
    <lineage>
        <taxon>Eukaryota</taxon>
        <taxon>Viridiplantae</taxon>
        <taxon>Streptophyta</taxon>
        <taxon>Embryophyta</taxon>
        <taxon>Tracheophyta</taxon>
        <taxon>Polypodiopsida</taxon>
        <taxon>Polypodiidae</taxon>
        <taxon>Polypodiales</taxon>
        <taxon>Pteridineae</taxon>
        <taxon>Pteridaceae</taxon>
        <taxon>Parkerioideae</taxon>
        <taxon>Ceratopteris</taxon>
    </lineage>
</organism>
<evidence type="ECO:0000256" key="2">
    <source>
        <dbReference type="ARBA" id="ARBA00008773"/>
    </source>
</evidence>
<keyword evidence="4 9" id="KW-0732">Signal</keyword>
<keyword evidence="5 8" id="KW-0378">Hydrolase</keyword>
<evidence type="ECO:0000313" key="10">
    <source>
        <dbReference type="EMBL" id="KAH7422221.1"/>
    </source>
</evidence>
<evidence type="ECO:0000256" key="9">
    <source>
        <dbReference type="SAM" id="SignalP"/>
    </source>
</evidence>
<dbReference type="Gene3D" id="3.20.20.80">
    <property type="entry name" value="Glycosidases"/>
    <property type="match status" value="1"/>
</dbReference>
<keyword evidence="6 8" id="KW-0326">Glycosidase</keyword>
<comment type="similarity">
    <text evidence="2 7">Belongs to the glycosyl hydrolase 17 family.</text>
</comment>
<dbReference type="AlphaFoldDB" id="A0A8T2TFV6"/>
<dbReference type="GO" id="GO:0005975">
    <property type="term" value="P:carbohydrate metabolic process"/>
    <property type="evidence" value="ECO:0007669"/>
    <property type="project" value="InterPro"/>
</dbReference>
<proteinExistence type="inferred from homology"/>
<dbReference type="InterPro" id="IPR044965">
    <property type="entry name" value="Glyco_hydro_17_plant"/>
</dbReference>
<dbReference type="InterPro" id="IPR017853">
    <property type="entry name" value="GH"/>
</dbReference>
<evidence type="ECO:0000256" key="3">
    <source>
        <dbReference type="ARBA" id="ARBA00012780"/>
    </source>
</evidence>
<evidence type="ECO:0000256" key="8">
    <source>
        <dbReference type="RuleBase" id="RU004336"/>
    </source>
</evidence>
<gene>
    <name evidence="10" type="ORF">KP509_13G097600</name>
</gene>
<dbReference type="SUPFAM" id="SSF51445">
    <property type="entry name" value="(Trans)glycosidases"/>
    <property type="match status" value="1"/>
</dbReference>
<evidence type="ECO:0000313" key="11">
    <source>
        <dbReference type="Proteomes" id="UP000825935"/>
    </source>
</evidence>
<evidence type="ECO:0000256" key="7">
    <source>
        <dbReference type="RuleBase" id="RU004335"/>
    </source>
</evidence>
<dbReference type="EC" id="3.2.1.39" evidence="3"/>
<comment type="caution">
    <text evidence="10">The sequence shown here is derived from an EMBL/GenBank/DDBJ whole genome shotgun (WGS) entry which is preliminary data.</text>
</comment>
<dbReference type="OMA" id="VGMGNED"/>
<dbReference type="InterPro" id="IPR000490">
    <property type="entry name" value="Glyco_hydro_17"/>
</dbReference>
<dbReference type="PROSITE" id="PS00587">
    <property type="entry name" value="GLYCOSYL_HYDROL_F17"/>
    <property type="match status" value="1"/>
</dbReference>
<dbReference type="GO" id="GO:0042973">
    <property type="term" value="F:glucan endo-1,3-beta-D-glucosidase activity"/>
    <property type="evidence" value="ECO:0007669"/>
    <property type="project" value="UniProtKB-EC"/>
</dbReference>
<name>A0A8T2TFV6_CERRI</name>
<dbReference type="EMBL" id="CM035418">
    <property type="protein sequence ID" value="KAH7422221.1"/>
    <property type="molecule type" value="Genomic_DNA"/>
</dbReference>
<keyword evidence="11" id="KW-1185">Reference proteome</keyword>
<feature type="signal peptide" evidence="9">
    <location>
        <begin position="1"/>
        <end position="19"/>
    </location>
</feature>
<accession>A0A8T2TFV6</accession>
<dbReference type="FunFam" id="3.20.20.80:FF:000005">
    <property type="entry name" value="Glucan endo-1,3-beta-glucosidase 14"/>
    <property type="match status" value="1"/>
</dbReference>
<dbReference type="PANTHER" id="PTHR32227">
    <property type="entry name" value="GLUCAN ENDO-1,3-BETA-GLUCOSIDASE BG1-RELATED-RELATED"/>
    <property type="match status" value="1"/>
</dbReference>
<protein>
    <recommendedName>
        <fullName evidence="3">glucan endo-1,3-beta-D-glucosidase</fullName>
        <ecNumber evidence="3">3.2.1.39</ecNumber>
    </recommendedName>
</protein>
<evidence type="ECO:0000256" key="4">
    <source>
        <dbReference type="ARBA" id="ARBA00022729"/>
    </source>
</evidence>
<dbReference type="OrthoDB" id="77201at2759"/>
<feature type="chain" id="PRO_5035735369" description="glucan endo-1,3-beta-D-glucosidase" evidence="9">
    <location>
        <begin position="20"/>
        <end position="403"/>
    </location>
</feature>
<dbReference type="Pfam" id="PF00332">
    <property type="entry name" value="Glyco_hydro_17"/>
    <property type="match status" value="1"/>
</dbReference>
<evidence type="ECO:0000256" key="5">
    <source>
        <dbReference type="ARBA" id="ARBA00022801"/>
    </source>
</evidence>
<evidence type="ECO:0000256" key="6">
    <source>
        <dbReference type="ARBA" id="ARBA00023295"/>
    </source>
</evidence>
<comment type="catalytic activity">
    <reaction evidence="1">
        <text>Hydrolysis of (1-&gt;3)-beta-D-glucosidic linkages in (1-&gt;3)-beta-D-glucans.</text>
        <dbReference type="EC" id="3.2.1.39"/>
    </reaction>
</comment>